<evidence type="ECO:0000313" key="3">
    <source>
        <dbReference type="EMBL" id="MFD2662663.1"/>
    </source>
</evidence>
<dbReference type="EMBL" id="JBHUMY010000031">
    <property type="protein sequence ID" value="MFD2662663.1"/>
    <property type="molecule type" value="Genomic_DNA"/>
</dbReference>
<proteinExistence type="predicted"/>
<accession>A0ABW5R4D3</accession>
<reference evidence="4" key="1">
    <citation type="journal article" date="2019" name="Int. J. Syst. Evol. Microbiol.">
        <title>The Global Catalogue of Microorganisms (GCM) 10K type strain sequencing project: providing services to taxonomists for standard genome sequencing and annotation.</title>
        <authorList>
            <consortium name="The Broad Institute Genomics Platform"/>
            <consortium name="The Broad Institute Genome Sequencing Center for Infectious Disease"/>
            <person name="Wu L."/>
            <person name="Ma J."/>
        </authorList>
    </citation>
    <scope>NUCLEOTIDE SEQUENCE [LARGE SCALE GENOMIC DNA]</scope>
    <source>
        <strain evidence="4">TISTR 1827</strain>
    </source>
</reference>
<evidence type="ECO:0000256" key="2">
    <source>
        <dbReference type="SAM" id="SignalP"/>
    </source>
</evidence>
<comment type="caution">
    <text evidence="3">The sequence shown here is derived from an EMBL/GenBank/DDBJ whole genome shotgun (WGS) entry which is preliminary data.</text>
</comment>
<dbReference type="RefSeq" id="WP_379277302.1">
    <property type="nucleotide sequence ID" value="NZ_JBHUGT010000043.1"/>
</dbReference>
<feature type="chain" id="PRO_5046401473" description="DUF4340 domain-containing protein" evidence="2">
    <location>
        <begin position="25"/>
        <end position="422"/>
    </location>
</feature>
<keyword evidence="4" id="KW-1185">Reference proteome</keyword>
<evidence type="ECO:0000313" key="4">
    <source>
        <dbReference type="Proteomes" id="UP001597493"/>
    </source>
</evidence>
<organism evidence="3 4">
    <name type="scientific">Paenibacillus thailandensis</name>
    <dbReference type="NCBI Taxonomy" id="393250"/>
    <lineage>
        <taxon>Bacteria</taxon>
        <taxon>Bacillati</taxon>
        <taxon>Bacillota</taxon>
        <taxon>Bacilli</taxon>
        <taxon>Bacillales</taxon>
        <taxon>Paenibacillaceae</taxon>
        <taxon>Paenibacillus</taxon>
    </lineage>
</organism>
<evidence type="ECO:0008006" key="5">
    <source>
        <dbReference type="Google" id="ProtNLM"/>
    </source>
</evidence>
<evidence type="ECO:0000256" key="1">
    <source>
        <dbReference type="SAM" id="MobiDB-lite"/>
    </source>
</evidence>
<protein>
    <recommendedName>
        <fullName evidence="5">DUF4340 domain-containing protein</fullName>
    </recommendedName>
</protein>
<keyword evidence="2" id="KW-0732">Signal</keyword>
<name>A0ABW5R4D3_9BACL</name>
<feature type="signal peptide" evidence="2">
    <location>
        <begin position="1"/>
        <end position="24"/>
    </location>
</feature>
<dbReference type="Proteomes" id="UP001597493">
    <property type="component" value="Unassembled WGS sequence"/>
</dbReference>
<sequence length="422" mass="46757">MKRYWSSILVVLLVAAGIATYAFAGATDHLPEYKLETVQGDPKEAEGFALSGFYGGRKYSEYMKVDTNGTWYDSRHENMREMLFGMDWLYSRSDVAELVSKHRSFMRGKKQPEHLYADEQSVIHVSEAYDNGGEGGGKKLTLELSVLDRSTGQVQQWKTETEVNLSGPYLYSFIQDVQRIGDDVHVMVTYLTRNDEQAWFDYRLGLTSGELLSANPVGLSGNDESGSPAARIESVMAPDLLTDSSEYVVLIANESSDEPKNDPVQDGQTARVDADSGEPESVEKYYSYSYRTGKTAAVPESFTKETNERDPSFMIVSGNELIRAHRGDSGVRIDRYSLEAEKQTVSLQIAAKELGGASIGQIRMEGDRAYVLVQGSSPTAAVLDTRNGELLYLGKAAYQGPAELEADEMSYLDLDNIEINGY</sequence>
<gene>
    <name evidence="3" type="ORF">ACFSW5_20605</name>
</gene>
<feature type="region of interest" description="Disordered" evidence="1">
    <location>
        <begin position="253"/>
        <end position="280"/>
    </location>
</feature>